<dbReference type="PANTHER" id="PTHR34193:SF1">
    <property type="entry name" value="EXPRESSED PROTEIN"/>
    <property type="match status" value="1"/>
</dbReference>
<accession>A0AAD7PKS2</accession>
<evidence type="ECO:0000313" key="3">
    <source>
        <dbReference type="Proteomes" id="UP001163823"/>
    </source>
</evidence>
<feature type="compositionally biased region" description="Polar residues" evidence="1">
    <location>
        <begin position="74"/>
        <end position="84"/>
    </location>
</feature>
<evidence type="ECO:0000313" key="2">
    <source>
        <dbReference type="EMBL" id="KAJ7959218.1"/>
    </source>
</evidence>
<gene>
    <name evidence="2" type="ORF">O6P43_019827</name>
</gene>
<dbReference type="EMBL" id="JARAOO010000008">
    <property type="protein sequence ID" value="KAJ7959218.1"/>
    <property type="molecule type" value="Genomic_DNA"/>
</dbReference>
<protein>
    <submittedName>
        <fullName evidence="2">Patatin-like phospholipase domain protein</fullName>
    </submittedName>
</protein>
<organism evidence="2 3">
    <name type="scientific">Quillaja saponaria</name>
    <name type="common">Soap bark tree</name>
    <dbReference type="NCBI Taxonomy" id="32244"/>
    <lineage>
        <taxon>Eukaryota</taxon>
        <taxon>Viridiplantae</taxon>
        <taxon>Streptophyta</taxon>
        <taxon>Embryophyta</taxon>
        <taxon>Tracheophyta</taxon>
        <taxon>Spermatophyta</taxon>
        <taxon>Magnoliopsida</taxon>
        <taxon>eudicotyledons</taxon>
        <taxon>Gunneridae</taxon>
        <taxon>Pentapetalae</taxon>
        <taxon>rosids</taxon>
        <taxon>fabids</taxon>
        <taxon>Fabales</taxon>
        <taxon>Quillajaceae</taxon>
        <taxon>Quillaja</taxon>
    </lineage>
</organism>
<dbReference type="KEGG" id="qsa:O6P43_019827"/>
<reference evidence="2" key="1">
    <citation type="journal article" date="2023" name="Science">
        <title>Elucidation of the pathway for biosynthesis of saponin adjuvants from the soapbark tree.</title>
        <authorList>
            <person name="Reed J."/>
            <person name="Orme A."/>
            <person name="El-Demerdash A."/>
            <person name="Owen C."/>
            <person name="Martin L.B.B."/>
            <person name="Misra R.C."/>
            <person name="Kikuchi S."/>
            <person name="Rejzek M."/>
            <person name="Martin A.C."/>
            <person name="Harkess A."/>
            <person name="Leebens-Mack J."/>
            <person name="Louveau T."/>
            <person name="Stephenson M.J."/>
            <person name="Osbourn A."/>
        </authorList>
    </citation>
    <scope>NUCLEOTIDE SEQUENCE</scope>
    <source>
        <strain evidence="2">S10</strain>
    </source>
</reference>
<feature type="region of interest" description="Disordered" evidence="1">
    <location>
        <begin position="176"/>
        <end position="256"/>
    </location>
</feature>
<feature type="region of interest" description="Disordered" evidence="1">
    <location>
        <begin position="43"/>
        <end position="84"/>
    </location>
</feature>
<dbReference type="AlphaFoldDB" id="A0AAD7PKS2"/>
<feature type="compositionally biased region" description="Low complexity" evidence="1">
    <location>
        <begin position="217"/>
        <end position="250"/>
    </location>
</feature>
<dbReference type="Proteomes" id="UP001163823">
    <property type="component" value="Chromosome 8"/>
</dbReference>
<name>A0AAD7PKS2_QUISA</name>
<sequence length="274" mass="30498">MLDPGRGQLTNPFNSLDGIGYRTHNYNSWEAMNTAQSYSGFGTGTKEVHDSGISSPPLWKTSPPRSTQHRQNHYRSLSPTSRSQAIARGQRELMDMVRNMPESCYELSLKDLVEHPMAEVRQESREDERNSNSEIVYMKGKSKKMIDHKAKVTRNGNIQSGGFYLKMVFPTSLSLGSKKKNNNKIDNNSAKVSPRPSISDGSAKGVDKEWWKKHRFSASGESESGGSSINSGSTKSTGSSSSNNSSSSRSSSRRETGGARCWFFLLKNRRKTQK</sequence>
<proteinExistence type="predicted"/>
<comment type="caution">
    <text evidence="2">The sequence shown here is derived from an EMBL/GenBank/DDBJ whole genome shotgun (WGS) entry which is preliminary data.</text>
</comment>
<keyword evidence="3" id="KW-1185">Reference proteome</keyword>
<evidence type="ECO:0000256" key="1">
    <source>
        <dbReference type="SAM" id="MobiDB-lite"/>
    </source>
</evidence>
<dbReference type="PANTHER" id="PTHR34193">
    <property type="entry name" value="OS11G0199801 PROTEIN"/>
    <property type="match status" value="1"/>
</dbReference>